<dbReference type="Pfam" id="PF04720">
    <property type="entry name" value="PDDEXK_6"/>
    <property type="match status" value="1"/>
</dbReference>
<keyword evidence="1" id="KW-1185">Reference proteome</keyword>
<reference evidence="1" key="1">
    <citation type="journal article" date="2019" name="Database">
        <title>The radish genome database (RadishGD): an integrated information resource for radish genomics.</title>
        <authorList>
            <person name="Yu H.J."/>
            <person name="Baek S."/>
            <person name="Lee Y.J."/>
            <person name="Cho A."/>
            <person name="Mun J.H."/>
        </authorList>
    </citation>
    <scope>NUCLEOTIDE SEQUENCE [LARGE SCALE GENOMIC DNA]</scope>
    <source>
        <strain evidence="1">cv. WK10039</strain>
    </source>
</reference>
<dbReference type="OrthoDB" id="691424at2759"/>
<dbReference type="InterPro" id="IPR006502">
    <property type="entry name" value="PDDEXK-like"/>
</dbReference>
<reference evidence="2" key="2">
    <citation type="submission" date="2025-08" db="UniProtKB">
        <authorList>
            <consortium name="RefSeq"/>
        </authorList>
    </citation>
    <scope>IDENTIFICATION</scope>
    <source>
        <tissue evidence="2">Leaf</tissue>
    </source>
</reference>
<organism evidence="1 2">
    <name type="scientific">Raphanus sativus</name>
    <name type="common">Radish</name>
    <name type="synonym">Raphanus raphanistrum var. sativus</name>
    <dbReference type="NCBI Taxonomy" id="3726"/>
    <lineage>
        <taxon>Eukaryota</taxon>
        <taxon>Viridiplantae</taxon>
        <taxon>Streptophyta</taxon>
        <taxon>Embryophyta</taxon>
        <taxon>Tracheophyta</taxon>
        <taxon>Spermatophyta</taxon>
        <taxon>Magnoliopsida</taxon>
        <taxon>eudicotyledons</taxon>
        <taxon>Gunneridae</taxon>
        <taxon>Pentapetalae</taxon>
        <taxon>rosids</taxon>
        <taxon>malvids</taxon>
        <taxon>Brassicales</taxon>
        <taxon>Brassicaceae</taxon>
        <taxon>Brassiceae</taxon>
        <taxon>Raphanus</taxon>
    </lineage>
</organism>
<sequence length="260" mass="29732">MGSLGEEAFEKLVIDYMELESPVIASDDLEKPSSVVLITLQDALGTKGEKEKDVEEKIKSFIRRRKLAYKGDDEKKDVMKEIVSKLRSHGYDAVIARTSWDSSFDRLEGCRVFRCKRKYEFIDVMVSSDRDGDDANKLRRVIVDLDFKSQFQLAKQTSGYKDVTEMLPTIFVASEARLKRVVSLVCNEMKKSMKEEGMPRPPWRTKRYMQAKWLSENRLRVSASKKGSWSMFDDGQEGEDVGTTSRGGTGLKTKCCFPIF</sequence>
<gene>
    <name evidence="2" type="primary">LOC108826677</name>
</gene>
<evidence type="ECO:0000313" key="1">
    <source>
        <dbReference type="Proteomes" id="UP000504610"/>
    </source>
</evidence>
<evidence type="ECO:0000313" key="2">
    <source>
        <dbReference type="RefSeq" id="XP_018455560.1"/>
    </source>
</evidence>
<dbReference type="Proteomes" id="UP000504610">
    <property type="component" value="Chromosome 9"/>
</dbReference>
<dbReference type="PANTHER" id="PTHR31579:SF34">
    <property type="entry name" value="T14N5.3 PROTEIN"/>
    <property type="match status" value="1"/>
</dbReference>
<proteinExistence type="predicted"/>
<dbReference type="KEGG" id="rsz:108826677"/>
<dbReference type="RefSeq" id="XP_018455560.1">
    <property type="nucleotide sequence ID" value="XM_018600058.2"/>
</dbReference>
<dbReference type="NCBIfam" id="TIGR01615">
    <property type="entry name" value="A_thal_3542"/>
    <property type="match status" value="1"/>
</dbReference>
<dbReference type="AlphaFoldDB" id="A0A6J0L5U2"/>
<name>A0A6J0L5U2_RAPSA</name>
<dbReference type="PANTHER" id="PTHR31579">
    <property type="entry name" value="OS03G0796600 PROTEIN"/>
    <property type="match status" value="1"/>
</dbReference>
<protein>
    <submittedName>
        <fullName evidence="2">Uncharacterized protein LOC108826677</fullName>
    </submittedName>
</protein>
<accession>A0A6J0L5U2</accession>
<dbReference type="GeneID" id="108826677"/>